<dbReference type="RefSeq" id="WP_181872185.1">
    <property type="nucleotide sequence ID" value="NZ_CACRTT010000010.1"/>
</dbReference>
<dbReference type="EMBL" id="CACRTT010000010">
    <property type="protein sequence ID" value="VYU01643.1"/>
    <property type="molecule type" value="Genomic_DNA"/>
</dbReference>
<feature type="transmembrane region" description="Helical" evidence="2">
    <location>
        <begin position="139"/>
        <end position="158"/>
    </location>
</feature>
<accession>A0A6N3BMB7</accession>
<name>A0A6N3BMB7_EGGLN</name>
<proteinExistence type="predicted"/>
<dbReference type="AlphaFoldDB" id="A0A6N3BMB7"/>
<evidence type="ECO:0000256" key="1">
    <source>
        <dbReference type="SAM" id="MobiDB-lite"/>
    </source>
</evidence>
<organism evidence="3">
    <name type="scientific">Eggerthella lenta</name>
    <name type="common">Eubacterium lentum</name>
    <dbReference type="NCBI Taxonomy" id="84112"/>
    <lineage>
        <taxon>Bacteria</taxon>
        <taxon>Bacillati</taxon>
        <taxon>Actinomycetota</taxon>
        <taxon>Coriobacteriia</taxon>
        <taxon>Eggerthellales</taxon>
        <taxon>Eggerthellaceae</taxon>
        <taxon>Eggerthella</taxon>
    </lineage>
</organism>
<evidence type="ECO:0000256" key="2">
    <source>
        <dbReference type="SAM" id="Phobius"/>
    </source>
</evidence>
<feature type="transmembrane region" description="Helical" evidence="2">
    <location>
        <begin position="53"/>
        <end position="71"/>
    </location>
</feature>
<reference evidence="3" key="1">
    <citation type="submission" date="2019-11" db="EMBL/GenBank/DDBJ databases">
        <authorList>
            <person name="Feng L."/>
        </authorList>
    </citation>
    <scope>NUCLEOTIDE SEQUENCE</scope>
    <source>
        <strain evidence="3">ElentaLFYP107</strain>
    </source>
</reference>
<sequence>MKFWQRYWYYIGGVAFVILTFAMGLGGSAALDYVQVLLIFSWMGMLVHQFEEYAWPGGFPLISNMIVFNEIERPDRYILNQRQCFVSNVVLCYLCYIVPIFFPQLIWLAAAQIFQGLWQIPAHGIVLNMRLKSKYNPGLFAAVFLQLPVAIVFIWYVLTFMPEAANQLWWGIPGSLVLLGISFGLPILFMHDRDSKDPFEERELWGYKREYVAKVWEERKAAAAADPGSVPKGLFGKAKKAK</sequence>
<feature type="transmembrane region" description="Helical" evidence="2">
    <location>
        <begin position="83"/>
        <end position="102"/>
    </location>
</feature>
<dbReference type="Pfam" id="PF13787">
    <property type="entry name" value="HXXEE"/>
    <property type="match status" value="1"/>
</dbReference>
<gene>
    <name evidence="3" type="ORF">ELLFYP107_02140</name>
</gene>
<evidence type="ECO:0000313" key="3">
    <source>
        <dbReference type="EMBL" id="VYU01643.1"/>
    </source>
</evidence>
<feature type="transmembrane region" description="Helical" evidence="2">
    <location>
        <begin position="7"/>
        <end position="33"/>
    </location>
</feature>
<evidence type="ECO:0008006" key="4">
    <source>
        <dbReference type="Google" id="ProtNLM"/>
    </source>
</evidence>
<keyword evidence="2" id="KW-0472">Membrane</keyword>
<keyword evidence="2" id="KW-1133">Transmembrane helix</keyword>
<feature type="transmembrane region" description="Helical" evidence="2">
    <location>
        <begin position="170"/>
        <end position="189"/>
    </location>
</feature>
<protein>
    <recommendedName>
        <fullName evidence="4">HXXEE domain-containing protein</fullName>
    </recommendedName>
</protein>
<feature type="region of interest" description="Disordered" evidence="1">
    <location>
        <begin position="222"/>
        <end position="242"/>
    </location>
</feature>
<keyword evidence="2" id="KW-0812">Transmembrane</keyword>
<dbReference type="InterPro" id="IPR025671">
    <property type="entry name" value="HXXEE"/>
</dbReference>